<dbReference type="InterPro" id="IPR006364">
    <property type="entry name" value="CobI/CbiL/CobIJ_dom"/>
</dbReference>
<dbReference type="Proteomes" id="UP000663499">
    <property type="component" value="Chromosome"/>
</dbReference>
<evidence type="ECO:0000256" key="5">
    <source>
        <dbReference type="ARBA" id="ARBA00022679"/>
    </source>
</evidence>
<accession>A0A974XFM9</accession>
<dbReference type="PANTHER" id="PTHR43467">
    <property type="entry name" value="COBALT-PRECORRIN-2 C(20)-METHYLTRANSFERASE"/>
    <property type="match status" value="1"/>
</dbReference>
<dbReference type="PANTHER" id="PTHR43467:SF2">
    <property type="entry name" value="COBALT-PRECORRIN-2 C(20)-METHYLTRANSFERASE"/>
    <property type="match status" value="1"/>
</dbReference>
<keyword evidence="4 9" id="KW-0489">Methyltransferase</keyword>
<reference evidence="9" key="1">
    <citation type="submission" date="2021-03" db="EMBL/GenBank/DDBJ databases">
        <title>Alkalibacter marinus sp. nov., isolated from tidal flat sediment.</title>
        <authorList>
            <person name="Namirimu T."/>
            <person name="Yang J.-A."/>
            <person name="Yang S.-H."/>
            <person name="Kim Y.-J."/>
            <person name="Kwon K.K."/>
        </authorList>
    </citation>
    <scope>NUCLEOTIDE SEQUENCE</scope>
    <source>
        <strain evidence="9">ES005</strain>
    </source>
</reference>
<dbReference type="NCBIfam" id="TIGR01467">
    <property type="entry name" value="cobI_cbiL"/>
    <property type="match status" value="1"/>
</dbReference>
<organism evidence="9 10">
    <name type="scientific">Alkalibacter rhizosphaerae</name>
    <dbReference type="NCBI Taxonomy" id="2815577"/>
    <lineage>
        <taxon>Bacteria</taxon>
        <taxon>Bacillati</taxon>
        <taxon>Bacillota</taxon>
        <taxon>Clostridia</taxon>
        <taxon>Eubacteriales</taxon>
        <taxon>Eubacteriaceae</taxon>
        <taxon>Alkalibacter</taxon>
    </lineage>
</organism>
<comment type="similarity">
    <text evidence="2 7">Belongs to the precorrin methyltransferase family.</text>
</comment>
<evidence type="ECO:0000256" key="1">
    <source>
        <dbReference type="ARBA" id="ARBA00004953"/>
    </source>
</evidence>
<dbReference type="GO" id="GO:0009236">
    <property type="term" value="P:cobalamin biosynthetic process"/>
    <property type="evidence" value="ECO:0007669"/>
    <property type="project" value="UniProtKB-UniRule"/>
</dbReference>
<dbReference type="SUPFAM" id="SSF53790">
    <property type="entry name" value="Tetrapyrrole methylase"/>
    <property type="match status" value="1"/>
</dbReference>
<gene>
    <name evidence="9" type="primary">cobI</name>
    <name evidence="9" type="ORF">J0B03_01705</name>
</gene>
<dbReference type="InterPro" id="IPR035996">
    <property type="entry name" value="4pyrrol_Methylase_sf"/>
</dbReference>
<evidence type="ECO:0000259" key="8">
    <source>
        <dbReference type="Pfam" id="PF00590"/>
    </source>
</evidence>
<keyword evidence="6" id="KW-0949">S-adenosyl-L-methionine</keyword>
<evidence type="ECO:0000313" key="9">
    <source>
        <dbReference type="EMBL" id="QSX08826.1"/>
    </source>
</evidence>
<dbReference type="InterPro" id="IPR014777">
    <property type="entry name" value="4pyrrole_Mease_sub1"/>
</dbReference>
<keyword evidence="3" id="KW-0169">Cobalamin biosynthesis</keyword>
<dbReference type="GO" id="GO:0032259">
    <property type="term" value="P:methylation"/>
    <property type="evidence" value="ECO:0007669"/>
    <property type="project" value="UniProtKB-KW"/>
</dbReference>
<dbReference type="PIRSF" id="PIRSF036427">
    <property type="entry name" value="Precrrn-2_mtase"/>
    <property type="match status" value="1"/>
</dbReference>
<keyword evidence="10" id="KW-1185">Reference proteome</keyword>
<name>A0A974XFM9_9FIRM</name>
<evidence type="ECO:0000256" key="2">
    <source>
        <dbReference type="ARBA" id="ARBA00005879"/>
    </source>
</evidence>
<dbReference type="RefSeq" id="WP_207300167.1">
    <property type="nucleotide sequence ID" value="NZ_CP071444.1"/>
</dbReference>
<feature type="domain" description="Tetrapyrrole methylase" evidence="8">
    <location>
        <begin position="5"/>
        <end position="220"/>
    </location>
</feature>
<evidence type="ECO:0000256" key="7">
    <source>
        <dbReference type="PIRNR" id="PIRNR036427"/>
    </source>
</evidence>
<dbReference type="EMBL" id="CP071444">
    <property type="protein sequence ID" value="QSX08826.1"/>
    <property type="molecule type" value="Genomic_DNA"/>
</dbReference>
<comment type="pathway">
    <text evidence="1">Cofactor biosynthesis; adenosylcobalamin biosynthesis.</text>
</comment>
<dbReference type="Gene3D" id="3.30.950.10">
    <property type="entry name" value="Methyltransferase, Cobalt-precorrin-4 Transmethylase, Domain 2"/>
    <property type="match status" value="1"/>
</dbReference>
<keyword evidence="5 9" id="KW-0808">Transferase</keyword>
<evidence type="ECO:0000313" key="10">
    <source>
        <dbReference type="Proteomes" id="UP000663499"/>
    </source>
</evidence>
<evidence type="ECO:0000256" key="6">
    <source>
        <dbReference type="ARBA" id="ARBA00022691"/>
    </source>
</evidence>
<evidence type="ECO:0000256" key="4">
    <source>
        <dbReference type="ARBA" id="ARBA00022603"/>
    </source>
</evidence>
<dbReference type="Pfam" id="PF00590">
    <property type="entry name" value="TP_methylase"/>
    <property type="match status" value="1"/>
</dbReference>
<dbReference type="CDD" id="cd11645">
    <property type="entry name" value="Precorrin_2_C20_MT"/>
    <property type="match status" value="1"/>
</dbReference>
<protein>
    <submittedName>
        <fullName evidence="9">Precorrin-2 C(20)-methyltransferase</fullName>
        <ecNumber evidence="9">2.1.1.130</ecNumber>
    </submittedName>
</protein>
<dbReference type="EC" id="2.1.1.130" evidence="9"/>
<dbReference type="GO" id="GO:0030788">
    <property type="term" value="F:precorrin-2 C20-methyltransferase activity"/>
    <property type="evidence" value="ECO:0007669"/>
    <property type="project" value="UniProtKB-EC"/>
</dbReference>
<dbReference type="InterPro" id="IPR014776">
    <property type="entry name" value="4pyrrole_Mease_sub2"/>
</dbReference>
<sequence>MTTGTLYGIGVGPGDPELLTAKAIRILQRIDVIVSPITKMGKKSKANQIAGEYINPAVETMLLEFPMVDLRKNEEMLHGVWESNAKAIVSVLKEGKDVAFITLGDPMIYSTYAYMLPFFNKLGVHPVTVPGIPSFCASAAHLNIPIARGNETFGVLTDIREDRDLEEALQIYDNLIIMKASASVDVINRVVQRQGLEGRMFSVTDCGGENEQVTYGSLEEKIGYFTLILLKKNEEWERQEEA</sequence>
<proteinExistence type="inferred from homology"/>
<dbReference type="AlphaFoldDB" id="A0A974XFM9"/>
<dbReference type="Gene3D" id="3.40.1010.10">
    <property type="entry name" value="Cobalt-precorrin-4 Transmethylase, Domain 1"/>
    <property type="match status" value="1"/>
</dbReference>
<dbReference type="InterPro" id="IPR000878">
    <property type="entry name" value="4pyrrol_Mease"/>
</dbReference>
<evidence type="ECO:0000256" key="3">
    <source>
        <dbReference type="ARBA" id="ARBA00022573"/>
    </source>
</evidence>
<dbReference type="KEGG" id="alka:J0B03_01705"/>
<dbReference type="InterPro" id="IPR012382">
    <property type="entry name" value="CobI/CbiL"/>
</dbReference>